<dbReference type="RefSeq" id="WP_227575876.1">
    <property type="nucleotide sequence ID" value="NZ_CP101987.1"/>
</dbReference>
<evidence type="ECO:0000313" key="2">
    <source>
        <dbReference type="Proteomes" id="UP001316384"/>
    </source>
</evidence>
<dbReference type="EMBL" id="CP101987">
    <property type="protein sequence ID" value="UUI70574.1"/>
    <property type="molecule type" value="Genomic_DNA"/>
</dbReference>
<reference evidence="1 2" key="1">
    <citation type="submission" date="2022-07" db="EMBL/GenBank/DDBJ databases">
        <title>Novel species in genus cellulomonas.</title>
        <authorList>
            <person name="Ye L."/>
        </authorList>
    </citation>
    <scope>NUCLEOTIDE SEQUENCE [LARGE SCALE GENOMIC DNA]</scope>
    <source>
        <strain evidence="2">zg-B89</strain>
    </source>
</reference>
<dbReference type="Proteomes" id="UP001316384">
    <property type="component" value="Chromosome"/>
</dbReference>
<gene>
    <name evidence="1" type="ORF">NP048_12255</name>
</gene>
<dbReference type="InterPro" id="IPR037046">
    <property type="entry name" value="AlkA_N_sf"/>
</dbReference>
<dbReference type="Gene3D" id="3.30.310.20">
    <property type="entry name" value="DNA-3-methyladenine glycosylase AlkA, N-terminal domain"/>
    <property type="match status" value="1"/>
</dbReference>
<name>A0ABY5KJT8_9CELL</name>
<protein>
    <submittedName>
        <fullName evidence="1">Uncharacterized protein</fullName>
    </submittedName>
</protein>
<proteinExistence type="predicted"/>
<organism evidence="1 2">
    <name type="scientific">Cellulomonas xiejunii</name>
    <dbReference type="NCBI Taxonomy" id="2968083"/>
    <lineage>
        <taxon>Bacteria</taxon>
        <taxon>Bacillati</taxon>
        <taxon>Actinomycetota</taxon>
        <taxon>Actinomycetes</taxon>
        <taxon>Micrococcales</taxon>
        <taxon>Cellulomonadaceae</taxon>
        <taxon>Cellulomonas</taxon>
    </lineage>
</organism>
<evidence type="ECO:0000313" key="1">
    <source>
        <dbReference type="EMBL" id="UUI70574.1"/>
    </source>
</evidence>
<accession>A0ABY5KJT8</accession>
<sequence length="72" mass="7112">MRVPLEPGPALTSIAARAVPGVEEVDVAAGTVRRLVDLGAGPVPVTAHLTTAGVEVHLDGPGRPRAAPGGST</sequence>
<keyword evidence="2" id="KW-1185">Reference proteome</keyword>